<evidence type="ECO:0000313" key="3">
    <source>
        <dbReference type="Proteomes" id="UP000030745"/>
    </source>
</evidence>
<dbReference type="InterPro" id="IPR051681">
    <property type="entry name" value="Ser/Thr_Kinases-Pseudokinases"/>
</dbReference>
<evidence type="ECO:0000259" key="1">
    <source>
        <dbReference type="PROSITE" id="PS50011"/>
    </source>
</evidence>
<dbReference type="KEGG" id="spar:SPRG_20264"/>
<dbReference type="Pfam" id="PF07714">
    <property type="entry name" value="PK_Tyr_Ser-Thr"/>
    <property type="match status" value="1"/>
</dbReference>
<dbReference type="InterPro" id="IPR000719">
    <property type="entry name" value="Prot_kinase_dom"/>
</dbReference>
<dbReference type="OMA" id="CIYLTSE"/>
<sequence length="233" mass="26513">MPVNCLRTEILVRMKQLFLSKTPDTTTVLVLHGMVRQENDVCVVAERTSGVTLHDLLPRRPLNVRSSLQILLDVADGMRYLHSRNIIHRMLTTSCIYLTSEGSAKVGTKEYSRAYANVMTNIGIPYHAAPEILTGATSYTEKVDVYSFAMLIVEVVTKKEPYANVDAPEATILEHVVQKHYRPVFDRTAEWPADLFDLMEECWSADPEKRPTFDTIVARLKNLDLVERLLNDY</sequence>
<dbReference type="InterPro" id="IPR011009">
    <property type="entry name" value="Kinase-like_dom_sf"/>
</dbReference>
<dbReference type="PANTHER" id="PTHR44329">
    <property type="entry name" value="SERINE/THREONINE-PROTEIN KINASE TNNI3K-RELATED"/>
    <property type="match status" value="1"/>
</dbReference>
<dbReference type="PROSITE" id="PS50011">
    <property type="entry name" value="PROTEIN_KINASE_DOM"/>
    <property type="match status" value="1"/>
</dbReference>
<evidence type="ECO:0000313" key="2">
    <source>
        <dbReference type="EMBL" id="KDO28106.1"/>
    </source>
</evidence>
<keyword evidence="2" id="KW-0418">Kinase</keyword>
<dbReference type="PIRSF" id="PIRSF000654">
    <property type="entry name" value="Integrin-linked_kinase"/>
    <property type="match status" value="1"/>
</dbReference>
<dbReference type="InterPro" id="IPR001245">
    <property type="entry name" value="Ser-Thr/Tyr_kinase_cat_dom"/>
</dbReference>
<gene>
    <name evidence="2" type="ORF">SPRG_20264</name>
</gene>
<dbReference type="Proteomes" id="UP000030745">
    <property type="component" value="Unassembled WGS sequence"/>
</dbReference>
<dbReference type="GO" id="GO:0005524">
    <property type="term" value="F:ATP binding"/>
    <property type="evidence" value="ECO:0007669"/>
    <property type="project" value="InterPro"/>
</dbReference>
<name>A0A067CNJ2_SAPPC</name>
<accession>A0A067CNJ2</accession>
<feature type="domain" description="Protein kinase" evidence="1">
    <location>
        <begin position="1"/>
        <end position="223"/>
    </location>
</feature>
<dbReference type="Gene3D" id="1.10.510.10">
    <property type="entry name" value="Transferase(Phosphotransferase) domain 1"/>
    <property type="match status" value="1"/>
</dbReference>
<dbReference type="GO" id="GO:0004674">
    <property type="term" value="F:protein serine/threonine kinase activity"/>
    <property type="evidence" value="ECO:0007669"/>
    <property type="project" value="TreeGrafter"/>
</dbReference>
<organism evidence="2 3">
    <name type="scientific">Saprolegnia parasitica (strain CBS 223.65)</name>
    <dbReference type="NCBI Taxonomy" id="695850"/>
    <lineage>
        <taxon>Eukaryota</taxon>
        <taxon>Sar</taxon>
        <taxon>Stramenopiles</taxon>
        <taxon>Oomycota</taxon>
        <taxon>Saprolegniomycetes</taxon>
        <taxon>Saprolegniales</taxon>
        <taxon>Saprolegniaceae</taxon>
        <taxon>Saprolegnia</taxon>
    </lineage>
</organism>
<dbReference type="AlphaFoldDB" id="A0A067CNJ2"/>
<dbReference type="RefSeq" id="XP_012201247.1">
    <property type="nucleotide sequence ID" value="XM_012345857.1"/>
</dbReference>
<dbReference type="EMBL" id="KK583213">
    <property type="protein sequence ID" value="KDO28106.1"/>
    <property type="molecule type" value="Genomic_DNA"/>
</dbReference>
<proteinExistence type="predicted"/>
<dbReference type="OrthoDB" id="192449at2759"/>
<dbReference type="VEuPathDB" id="FungiDB:SPRG_20264"/>
<protein>
    <submittedName>
        <fullName evidence="2">TKL protein kinase</fullName>
    </submittedName>
</protein>
<dbReference type="SUPFAM" id="SSF56112">
    <property type="entry name" value="Protein kinase-like (PK-like)"/>
    <property type="match status" value="1"/>
</dbReference>
<dbReference type="GeneID" id="24141455"/>
<dbReference type="STRING" id="695850.A0A067CNJ2"/>
<keyword evidence="2" id="KW-0808">Transferase</keyword>
<keyword evidence="3" id="KW-1185">Reference proteome</keyword>
<reference evidence="2 3" key="1">
    <citation type="journal article" date="2013" name="PLoS Genet.">
        <title>Distinctive expansion of potential virulence genes in the genome of the oomycete fish pathogen Saprolegnia parasitica.</title>
        <authorList>
            <person name="Jiang R.H."/>
            <person name="de Bruijn I."/>
            <person name="Haas B.J."/>
            <person name="Belmonte R."/>
            <person name="Lobach L."/>
            <person name="Christie J."/>
            <person name="van den Ackerveken G."/>
            <person name="Bottin A."/>
            <person name="Bulone V."/>
            <person name="Diaz-Moreno S.M."/>
            <person name="Dumas B."/>
            <person name="Fan L."/>
            <person name="Gaulin E."/>
            <person name="Govers F."/>
            <person name="Grenville-Briggs L.J."/>
            <person name="Horner N.R."/>
            <person name="Levin J.Z."/>
            <person name="Mammella M."/>
            <person name="Meijer H.J."/>
            <person name="Morris P."/>
            <person name="Nusbaum C."/>
            <person name="Oome S."/>
            <person name="Phillips A.J."/>
            <person name="van Rooyen D."/>
            <person name="Rzeszutek E."/>
            <person name="Saraiva M."/>
            <person name="Secombes C.J."/>
            <person name="Seidl M.F."/>
            <person name="Snel B."/>
            <person name="Stassen J.H."/>
            <person name="Sykes S."/>
            <person name="Tripathy S."/>
            <person name="van den Berg H."/>
            <person name="Vega-Arreguin J.C."/>
            <person name="Wawra S."/>
            <person name="Young S.K."/>
            <person name="Zeng Q."/>
            <person name="Dieguez-Uribeondo J."/>
            <person name="Russ C."/>
            <person name="Tyler B.M."/>
            <person name="van West P."/>
        </authorList>
    </citation>
    <scope>NUCLEOTIDE SEQUENCE [LARGE SCALE GENOMIC DNA]</scope>
    <source>
        <strain evidence="2 3">CBS 223.65</strain>
    </source>
</reference>